<evidence type="ECO:0000256" key="6">
    <source>
        <dbReference type="ARBA" id="ARBA00022528"/>
    </source>
</evidence>
<feature type="domain" description="Ribulose bisphosphate carboxylase large subunit C-terminal" evidence="18">
    <location>
        <begin position="145"/>
        <end position="182"/>
    </location>
</feature>
<dbReference type="InterPro" id="IPR033966">
    <property type="entry name" value="RuBisCO"/>
</dbReference>
<dbReference type="GO" id="GO:0000287">
    <property type="term" value="F:magnesium ion binding"/>
    <property type="evidence" value="ECO:0007669"/>
    <property type="project" value="InterPro"/>
</dbReference>
<accession>A0A5N6PC30</accession>
<keyword evidence="7" id="KW-0602">Photosynthesis</keyword>
<evidence type="ECO:0000256" key="2">
    <source>
        <dbReference type="ARBA" id="ARBA00004229"/>
    </source>
</evidence>
<evidence type="ECO:0000313" key="21">
    <source>
        <dbReference type="Proteomes" id="UP000326396"/>
    </source>
</evidence>
<evidence type="ECO:0000256" key="14">
    <source>
        <dbReference type="ARBA" id="ARBA00023300"/>
    </source>
</evidence>
<keyword evidence="13" id="KW-0456">Lyase</keyword>
<evidence type="ECO:0000256" key="16">
    <source>
        <dbReference type="ARBA" id="ARBA00048059"/>
    </source>
</evidence>
<evidence type="ECO:0000256" key="11">
    <source>
        <dbReference type="ARBA" id="ARBA00023033"/>
    </source>
</evidence>
<dbReference type="InterPro" id="IPR000685">
    <property type="entry name" value="RuBisCO_lsu_C"/>
</dbReference>
<evidence type="ECO:0000256" key="10">
    <source>
        <dbReference type="ARBA" id="ARBA00023002"/>
    </source>
</evidence>
<evidence type="ECO:0000256" key="13">
    <source>
        <dbReference type="ARBA" id="ARBA00023239"/>
    </source>
</evidence>
<dbReference type="Proteomes" id="UP000326396">
    <property type="component" value="Linkage Group LG13"/>
</dbReference>
<dbReference type="SUPFAM" id="SSF54966">
    <property type="entry name" value="RuBisCO, large subunit, small (N-terminal) domain"/>
    <property type="match status" value="1"/>
</dbReference>
<comment type="cofactor">
    <cofactor evidence="1">
        <name>Mg(2+)</name>
        <dbReference type="ChEBI" id="CHEBI:18420"/>
    </cofactor>
</comment>
<dbReference type="EC" id="4.1.1.39" evidence="4"/>
<keyword evidence="6" id="KW-0150">Chloroplast</keyword>
<sequence length="182" mass="20339">MILQLLHGISPVRSDTRFRSCTCASYFRGTSGPHSKCPIPPEETGAIVAIESSTSTWTTVWIDGLTSLDGYKGRCYGIKHVSGEDNKYIAYVAYPLDRLEEGYVTSMFTSIVGNVFGFKALRALRLEDFRIPIAYVKTFEGPPHGIQVERDKLNKYGRLLLGCTIKPNLRLSAKNYGRACYE</sequence>
<keyword evidence="11" id="KW-0503">Monooxygenase</keyword>
<comment type="subcellular location">
    <subcellularLocation>
        <location evidence="2">Plastid</location>
        <location evidence="2">Chloroplast</location>
    </subcellularLocation>
</comment>
<protein>
    <recommendedName>
        <fullName evidence="5">Ribulose bisphosphate carboxylase large chain</fullName>
        <ecNumber evidence="4">4.1.1.39</ecNumber>
    </recommendedName>
</protein>
<name>A0A5N6PC30_9ASTR</name>
<comment type="catalytic activity">
    <reaction evidence="17">
        <text>2 (2R)-3-phosphoglycerate + 2 H(+) = D-ribulose 1,5-bisphosphate + CO2 + H2O</text>
        <dbReference type="Rhea" id="RHEA:23124"/>
        <dbReference type="ChEBI" id="CHEBI:15377"/>
        <dbReference type="ChEBI" id="CHEBI:15378"/>
        <dbReference type="ChEBI" id="CHEBI:16526"/>
        <dbReference type="ChEBI" id="CHEBI:57870"/>
        <dbReference type="ChEBI" id="CHEBI:58272"/>
        <dbReference type="EC" id="4.1.1.39"/>
    </reaction>
</comment>
<feature type="domain" description="Ribulose bisphosphate carboxylase large subunit ferrodoxin-like N-terminal" evidence="19">
    <location>
        <begin position="40"/>
        <end position="135"/>
    </location>
</feature>
<keyword evidence="12" id="KW-0601">Photorespiration</keyword>
<dbReference type="PANTHER" id="PTHR42704">
    <property type="entry name" value="RIBULOSE BISPHOSPHATE CARBOXYLASE"/>
    <property type="match status" value="1"/>
</dbReference>
<evidence type="ECO:0000256" key="5">
    <source>
        <dbReference type="ARBA" id="ARBA00017725"/>
    </source>
</evidence>
<dbReference type="AlphaFoldDB" id="A0A5N6PC30"/>
<dbReference type="InterPro" id="IPR036376">
    <property type="entry name" value="RuBisCO_lsu_C_sf"/>
</dbReference>
<dbReference type="GO" id="GO:0009507">
    <property type="term" value="C:chloroplast"/>
    <property type="evidence" value="ECO:0007669"/>
    <property type="project" value="UniProtKB-SubCell"/>
</dbReference>
<comment type="similarity">
    <text evidence="3">Belongs to the RuBisCO large chain family. Type I subfamily.</text>
</comment>
<evidence type="ECO:0000256" key="8">
    <source>
        <dbReference type="ARBA" id="ARBA00022567"/>
    </source>
</evidence>
<proteinExistence type="inferred from homology"/>
<dbReference type="GO" id="GO:0019253">
    <property type="term" value="P:reductive pentose-phosphate cycle"/>
    <property type="evidence" value="ECO:0007669"/>
    <property type="project" value="UniProtKB-KW"/>
</dbReference>
<comment type="catalytic activity">
    <reaction evidence="16">
        <text>D-ribulose 1,5-bisphosphate + O2 = 2-phosphoglycolate + (2R)-3-phosphoglycerate + 2 H(+)</text>
        <dbReference type="Rhea" id="RHEA:36631"/>
        <dbReference type="ChEBI" id="CHEBI:15378"/>
        <dbReference type="ChEBI" id="CHEBI:15379"/>
        <dbReference type="ChEBI" id="CHEBI:57870"/>
        <dbReference type="ChEBI" id="CHEBI:58033"/>
        <dbReference type="ChEBI" id="CHEBI:58272"/>
    </reaction>
</comment>
<keyword evidence="21" id="KW-1185">Reference proteome</keyword>
<organism evidence="20 21">
    <name type="scientific">Mikania micrantha</name>
    <name type="common">bitter vine</name>
    <dbReference type="NCBI Taxonomy" id="192012"/>
    <lineage>
        <taxon>Eukaryota</taxon>
        <taxon>Viridiplantae</taxon>
        <taxon>Streptophyta</taxon>
        <taxon>Embryophyta</taxon>
        <taxon>Tracheophyta</taxon>
        <taxon>Spermatophyta</taxon>
        <taxon>Magnoliopsida</taxon>
        <taxon>eudicotyledons</taxon>
        <taxon>Gunneridae</taxon>
        <taxon>Pentapetalae</taxon>
        <taxon>asterids</taxon>
        <taxon>campanulids</taxon>
        <taxon>Asterales</taxon>
        <taxon>Asteraceae</taxon>
        <taxon>Asteroideae</taxon>
        <taxon>Heliantheae alliance</taxon>
        <taxon>Eupatorieae</taxon>
        <taxon>Mikania</taxon>
    </lineage>
</organism>
<dbReference type="InterPro" id="IPR017443">
    <property type="entry name" value="RuBisCO_lsu_fd_N"/>
</dbReference>
<keyword evidence="8" id="KW-0113">Calvin cycle</keyword>
<evidence type="ECO:0000256" key="9">
    <source>
        <dbReference type="ARBA" id="ARBA00022640"/>
    </source>
</evidence>
<evidence type="ECO:0000256" key="1">
    <source>
        <dbReference type="ARBA" id="ARBA00001946"/>
    </source>
</evidence>
<dbReference type="SUPFAM" id="SSF51649">
    <property type="entry name" value="RuBisCo, C-terminal domain"/>
    <property type="match status" value="1"/>
</dbReference>
<dbReference type="Gene3D" id="3.30.70.150">
    <property type="entry name" value="RuBisCO large subunit, N-terminal domain"/>
    <property type="match status" value="1"/>
</dbReference>
<keyword evidence="9" id="KW-0934">Plastid</keyword>
<dbReference type="GO" id="GO:0016984">
    <property type="term" value="F:ribulose-bisphosphate carboxylase activity"/>
    <property type="evidence" value="ECO:0007669"/>
    <property type="project" value="UniProtKB-EC"/>
</dbReference>
<dbReference type="InterPro" id="IPR036422">
    <property type="entry name" value="RuBisCO_lsu_N_sf"/>
</dbReference>
<evidence type="ECO:0000259" key="18">
    <source>
        <dbReference type="Pfam" id="PF00016"/>
    </source>
</evidence>
<comment type="caution">
    <text evidence="20">The sequence shown here is derived from an EMBL/GenBank/DDBJ whole genome shotgun (WGS) entry which is preliminary data.</text>
</comment>
<evidence type="ECO:0000256" key="15">
    <source>
        <dbReference type="ARBA" id="ARBA00025664"/>
    </source>
</evidence>
<dbReference type="OrthoDB" id="563909at2759"/>
<keyword evidence="14" id="KW-0120">Carbon dioxide fixation</keyword>
<reference evidence="20 21" key="1">
    <citation type="submission" date="2019-05" db="EMBL/GenBank/DDBJ databases">
        <title>Mikania micrantha, genome provides insights into the molecular mechanism of rapid growth.</title>
        <authorList>
            <person name="Liu B."/>
        </authorList>
    </citation>
    <scope>NUCLEOTIDE SEQUENCE [LARGE SCALE GENOMIC DNA]</scope>
    <source>
        <strain evidence="20">NLD-2019</strain>
        <tissue evidence="20">Leaf</tissue>
    </source>
</reference>
<dbReference type="Gene3D" id="3.20.20.110">
    <property type="entry name" value="Ribulose bisphosphate carboxylase, large subunit, C-terminal domain"/>
    <property type="match status" value="1"/>
</dbReference>
<evidence type="ECO:0000256" key="3">
    <source>
        <dbReference type="ARBA" id="ARBA00006204"/>
    </source>
</evidence>
<comment type="function">
    <text evidence="15">RuBisCO catalyzes two reactions: the carboxylation of D-ribulose 1,5-bisphosphate, the primary event in carbon dioxide fixation, as well as the oxidative fragmentation of the pentose substrate in the photorespiration process. Both reactions occur simultaneously and in competition at the same active site.</text>
</comment>
<dbReference type="PANTHER" id="PTHR42704:SF15">
    <property type="entry name" value="RIBULOSE BISPHOSPHATE CARBOXYLASE LARGE CHAIN"/>
    <property type="match status" value="1"/>
</dbReference>
<gene>
    <name evidence="20" type="ORF">E3N88_10138</name>
</gene>
<evidence type="ECO:0000313" key="20">
    <source>
        <dbReference type="EMBL" id="KAD6118867.1"/>
    </source>
</evidence>
<dbReference type="EMBL" id="SZYD01000005">
    <property type="protein sequence ID" value="KAD6118867.1"/>
    <property type="molecule type" value="Genomic_DNA"/>
</dbReference>
<evidence type="ECO:0000256" key="12">
    <source>
        <dbReference type="ARBA" id="ARBA00023238"/>
    </source>
</evidence>
<evidence type="ECO:0000256" key="4">
    <source>
        <dbReference type="ARBA" id="ARBA00012287"/>
    </source>
</evidence>
<keyword evidence="10" id="KW-0560">Oxidoreductase</keyword>
<evidence type="ECO:0000256" key="7">
    <source>
        <dbReference type="ARBA" id="ARBA00022531"/>
    </source>
</evidence>
<dbReference type="GO" id="GO:0009853">
    <property type="term" value="P:photorespiration"/>
    <property type="evidence" value="ECO:0007669"/>
    <property type="project" value="UniProtKB-KW"/>
</dbReference>
<dbReference type="GO" id="GO:0004497">
    <property type="term" value="F:monooxygenase activity"/>
    <property type="evidence" value="ECO:0007669"/>
    <property type="project" value="UniProtKB-KW"/>
</dbReference>
<evidence type="ECO:0000256" key="17">
    <source>
        <dbReference type="ARBA" id="ARBA00049469"/>
    </source>
</evidence>
<dbReference type="Pfam" id="PF00016">
    <property type="entry name" value="RuBisCO_large"/>
    <property type="match status" value="1"/>
</dbReference>
<dbReference type="Pfam" id="PF02788">
    <property type="entry name" value="RuBisCO_large_N"/>
    <property type="match status" value="1"/>
</dbReference>
<evidence type="ECO:0000259" key="19">
    <source>
        <dbReference type="Pfam" id="PF02788"/>
    </source>
</evidence>